<dbReference type="EMBL" id="JAPTMY010000044">
    <property type="protein sequence ID" value="MCZ0859238.1"/>
    <property type="molecule type" value="Genomic_DNA"/>
</dbReference>
<evidence type="ECO:0000256" key="1">
    <source>
        <dbReference type="ARBA" id="ARBA00004651"/>
    </source>
</evidence>
<feature type="transmembrane region" description="Helical" evidence="12">
    <location>
        <begin position="238"/>
        <end position="256"/>
    </location>
</feature>
<sequence length="498" mass="54597">MVHAPMALDSLDLARWQFGITTVYHFILVPLTIGLSPLVALMETNYLRTGNEQWRVATKFFGKILLINFALGVATGIVQEFQFGMNWSEYSRYVGNIFGAPLAFEALLAFFMESTFLGLWIFGWDRLSPRLHNLCMWMVALGTNVSAFFILAANSWMQHPVGAVVNPETGRAELDGVGGFFQVLGNPILWTTILHVIATSFLVAGTIVFGVSVWWMVKAARAGQDYEARELWRRLTRFGAVAVVVAGLLTAGSGHVQGQLVAEEQPAKMAAAEALCSTESGAGFTVAAFGDCDSGVTRIASVPNVYSFMATNDPNARVMGLDDAQAMYEQRYGAGVDYTPDVATTFWSFRLMIGLGVLSLLIGAVGLWLIRKDRLITSPRLGRIALWTLPLPFLASTFGWIFTEIGRQPWVVAPNLADPVAQVYMLTSDGVSTVVSSPTVLASMVLFTLLYAALGVIWFVLVRRYVREGVRTQTEESVELVGRAASRRAPVPVLSFEY</sequence>
<keyword evidence="5 12" id="KW-0349">Heme</keyword>
<keyword evidence="10 12" id="KW-0408">Iron</keyword>
<comment type="similarity">
    <text evidence="2 12">Belongs to the cytochrome ubiquinol oxidase subunit 1 family.</text>
</comment>
<feature type="transmembrane region" description="Helical" evidence="12">
    <location>
        <begin position="188"/>
        <end position="217"/>
    </location>
</feature>
<evidence type="ECO:0000256" key="10">
    <source>
        <dbReference type="ARBA" id="ARBA00023004"/>
    </source>
</evidence>
<evidence type="ECO:0000313" key="14">
    <source>
        <dbReference type="Proteomes" id="UP001072034"/>
    </source>
</evidence>
<organism evidence="13 14">
    <name type="scientific">Actinomyces israelii</name>
    <dbReference type="NCBI Taxonomy" id="1659"/>
    <lineage>
        <taxon>Bacteria</taxon>
        <taxon>Bacillati</taxon>
        <taxon>Actinomycetota</taxon>
        <taxon>Actinomycetes</taxon>
        <taxon>Actinomycetales</taxon>
        <taxon>Actinomycetaceae</taxon>
        <taxon>Actinomyces</taxon>
    </lineage>
</organism>
<evidence type="ECO:0000256" key="3">
    <source>
        <dbReference type="ARBA" id="ARBA00022448"/>
    </source>
</evidence>
<keyword evidence="11 12" id="KW-0472">Membrane</keyword>
<keyword evidence="6 12" id="KW-0812">Transmembrane</keyword>
<evidence type="ECO:0000256" key="12">
    <source>
        <dbReference type="PIRNR" id="PIRNR006446"/>
    </source>
</evidence>
<protein>
    <submittedName>
        <fullName evidence="13">Cytochrome ubiquinol oxidase subunit I</fullName>
    </submittedName>
</protein>
<evidence type="ECO:0000256" key="4">
    <source>
        <dbReference type="ARBA" id="ARBA00022475"/>
    </source>
</evidence>
<evidence type="ECO:0000256" key="2">
    <source>
        <dbReference type="ARBA" id="ARBA00009819"/>
    </source>
</evidence>
<feature type="transmembrane region" description="Helical" evidence="12">
    <location>
        <begin position="98"/>
        <end position="122"/>
    </location>
</feature>
<dbReference type="InterPro" id="IPR002585">
    <property type="entry name" value="Cyt-d_ubiquinol_oxidase_su_1"/>
</dbReference>
<dbReference type="PANTHER" id="PTHR30365">
    <property type="entry name" value="CYTOCHROME D UBIQUINOL OXIDASE"/>
    <property type="match status" value="1"/>
</dbReference>
<dbReference type="RefSeq" id="WP_268918498.1">
    <property type="nucleotide sequence ID" value="NZ_CP124548.1"/>
</dbReference>
<evidence type="ECO:0000256" key="11">
    <source>
        <dbReference type="ARBA" id="ARBA00023136"/>
    </source>
</evidence>
<evidence type="ECO:0000256" key="9">
    <source>
        <dbReference type="ARBA" id="ARBA00022989"/>
    </source>
</evidence>
<evidence type="ECO:0000256" key="6">
    <source>
        <dbReference type="ARBA" id="ARBA00022692"/>
    </source>
</evidence>
<comment type="caution">
    <text evidence="13">The sequence shown here is derived from an EMBL/GenBank/DDBJ whole genome shotgun (WGS) entry which is preliminary data.</text>
</comment>
<dbReference type="PIRSF" id="PIRSF006446">
    <property type="entry name" value="Cyt_quinol_oxidase_1"/>
    <property type="match status" value="1"/>
</dbReference>
<feature type="transmembrane region" description="Helical" evidence="12">
    <location>
        <begin position="347"/>
        <end position="369"/>
    </location>
</feature>
<feature type="transmembrane region" description="Helical" evidence="12">
    <location>
        <begin position="381"/>
        <end position="402"/>
    </location>
</feature>
<feature type="transmembrane region" description="Helical" evidence="12">
    <location>
        <begin position="60"/>
        <end position="78"/>
    </location>
</feature>
<keyword evidence="14" id="KW-1185">Reference proteome</keyword>
<dbReference type="Pfam" id="PF01654">
    <property type="entry name" value="Cyt_bd_oxida_I"/>
    <property type="match status" value="1"/>
</dbReference>
<gene>
    <name evidence="13" type="ORF">OHJ16_14440</name>
</gene>
<proteinExistence type="inferred from homology"/>
<keyword evidence="3 12" id="KW-0813">Transport</keyword>
<feature type="transmembrane region" description="Helical" evidence="12">
    <location>
        <begin position="16"/>
        <end position="39"/>
    </location>
</feature>
<keyword evidence="8 12" id="KW-0249">Electron transport</keyword>
<comment type="subcellular location">
    <subcellularLocation>
        <location evidence="1">Cell membrane</location>
        <topology evidence="1">Multi-pass membrane protein</topology>
    </subcellularLocation>
</comment>
<feature type="transmembrane region" description="Helical" evidence="12">
    <location>
        <begin position="440"/>
        <end position="461"/>
    </location>
</feature>
<dbReference type="Proteomes" id="UP001072034">
    <property type="component" value="Unassembled WGS sequence"/>
</dbReference>
<evidence type="ECO:0000313" key="13">
    <source>
        <dbReference type="EMBL" id="MCZ0859238.1"/>
    </source>
</evidence>
<feature type="transmembrane region" description="Helical" evidence="12">
    <location>
        <begin position="134"/>
        <end position="157"/>
    </location>
</feature>
<evidence type="ECO:0000256" key="5">
    <source>
        <dbReference type="ARBA" id="ARBA00022617"/>
    </source>
</evidence>
<accession>A0ABT4IBY5</accession>
<keyword evidence="7 12" id="KW-0479">Metal-binding</keyword>
<keyword evidence="4 12" id="KW-1003">Cell membrane</keyword>
<name>A0ABT4IBY5_9ACTO</name>
<dbReference type="PANTHER" id="PTHR30365:SF15">
    <property type="entry name" value="CYTOCHROME BD UBIQUINOL OXIDASE SUBUNIT 1"/>
    <property type="match status" value="1"/>
</dbReference>
<keyword evidence="9 12" id="KW-1133">Transmembrane helix</keyword>
<evidence type="ECO:0000256" key="8">
    <source>
        <dbReference type="ARBA" id="ARBA00022982"/>
    </source>
</evidence>
<reference evidence="13" key="1">
    <citation type="submission" date="2022-10" db="EMBL/GenBank/DDBJ databases">
        <title>Genome sequence of Actinomyces israelii ATCC 10048.</title>
        <authorList>
            <person name="Watt R.M."/>
            <person name="Tong W.M."/>
        </authorList>
    </citation>
    <scope>NUCLEOTIDE SEQUENCE</scope>
    <source>
        <strain evidence="13">ATCC 10048</strain>
    </source>
</reference>
<evidence type="ECO:0000256" key="7">
    <source>
        <dbReference type="ARBA" id="ARBA00022723"/>
    </source>
</evidence>